<feature type="transmembrane region" description="Helical" evidence="1">
    <location>
        <begin position="204"/>
        <end position="226"/>
    </location>
</feature>
<protein>
    <recommendedName>
        <fullName evidence="3">B box-type domain-containing protein</fullName>
    </recommendedName>
</protein>
<proteinExistence type="predicted"/>
<sequence length="463" mass="52772">MTAHFCKYHPDVKANWRCAACHIDYCIQCVDANGSDSASCPVCGEDMSSQGRSSIPPLWTRVSSFFLYPLNFPPLLLMLMLVALNFMVSEKVLGFLVQILILMIFTKYAHVVMSSVARGRMKPERLHWVMFSRDLEIPFKLLFVVLCYGLFNTLVQNHLNDSALNLSLLLSSFLFPASIMLLVSEKFFLRAINPLAIARLIQTVGISYIILFVFLGLLVTGLLAAYKLLSVSLPLHLLFSAIAMALMYFILVMSCMMGYVLYQFHQVLDYSDDVIQDESLLHEGGSNIDILLQEGKYSEAVKFLAEEIVENPNDFSLRERLHRILCSIKDNKNIQVHSADYIVRLLLVGKPSEAIRVYMECHKLNPDFKIKGAKHRHEMGRLLVGSGQSRAALSLLNDLHRDYPSYEGIPSAYLLVARIMFEYFSHEDKARRILEYLMQKYPDNPSREKIQTYLGMLNNISSH</sequence>
<feature type="transmembrane region" description="Helical" evidence="1">
    <location>
        <begin position="65"/>
        <end position="86"/>
    </location>
</feature>
<keyword evidence="1" id="KW-0472">Membrane</keyword>
<dbReference type="Gene3D" id="1.25.40.10">
    <property type="entry name" value="Tetratricopeptide repeat domain"/>
    <property type="match status" value="1"/>
</dbReference>
<keyword evidence="1" id="KW-1133">Transmembrane helix</keyword>
<dbReference type="SUPFAM" id="SSF48452">
    <property type="entry name" value="TPR-like"/>
    <property type="match status" value="1"/>
</dbReference>
<reference evidence="2" key="1">
    <citation type="submission" date="2018-06" db="EMBL/GenBank/DDBJ databases">
        <authorList>
            <person name="Zhirakovskaya E."/>
        </authorList>
    </citation>
    <scope>NUCLEOTIDE SEQUENCE</scope>
</reference>
<gene>
    <name evidence="2" type="ORF">MNBD_GAMMA25-599</name>
</gene>
<keyword evidence="1" id="KW-0812">Transmembrane</keyword>
<feature type="transmembrane region" description="Helical" evidence="1">
    <location>
        <begin position="137"/>
        <end position="156"/>
    </location>
</feature>
<evidence type="ECO:0000256" key="1">
    <source>
        <dbReference type="SAM" id="Phobius"/>
    </source>
</evidence>
<dbReference type="AlphaFoldDB" id="A0A3B1AIY4"/>
<organism evidence="2">
    <name type="scientific">hydrothermal vent metagenome</name>
    <dbReference type="NCBI Taxonomy" id="652676"/>
    <lineage>
        <taxon>unclassified sequences</taxon>
        <taxon>metagenomes</taxon>
        <taxon>ecological metagenomes</taxon>
    </lineage>
</organism>
<feature type="transmembrane region" description="Helical" evidence="1">
    <location>
        <begin position="92"/>
        <end position="116"/>
    </location>
</feature>
<dbReference type="EMBL" id="UOFY01000004">
    <property type="protein sequence ID" value="VAX05809.1"/>
    <property type="molecule type" value="Genomic_DNA"/>
</dbReference>
<evidence type="ECO:0000313" key="2">
    <source>
        <dbReference type="EMBL" id="VAX05809.1"/>
    </source>
</evidence>
<feature type="transmembrane region" description="Helical" evidence="1">
    <location>
        <begin position="238"/>
        <end position="262"/>
    </location>
</feature>
<name>A0A3B1AIY4_9ZZZZ</name>
<feature type="transmembrane region" description="Helical" evidence="1">
    <location>
        <begin position="162"/>
        <end position="183"/>
    </location>
</feature>
<dbReference type="InterPro" id="IPR011990">
    <property type="entry name" value="TPR-like_helical_dom_sf"/>
</dbReference>
<evidence type="ECO:0008006" key="3">
    <source>
        <dbReference type="Google" id="ProtNLM"/>
    </source>
</evidence>
<accession>A0A3B1AIY4</accession>